<dbReference type="AlphaFoldDB" id="A0A8J5FF61"/>
<keyword evidence="2" id="KW-0808">Transferase</keyword>
<dbReference type="Proteomes" id="UP000734854">
    <property type="component" value="Unassembled WGS sequence"/>
</dbReference>
<reference evidence="4 5" key="1">
    <citation type="submission" date="2020-08" db="EMBL/GenBank/DDBJ databases">
        <title>Plant Genome Project.</title>
        <authorList>
            <person name="Zhang R.-G."/>
        </authorList>
    </citation>
    <scope>NUCLEOTIDE SEQUENCE [LARGE SCALE GENOMIC DNA]</scope>
    <source>
        <tissue evidence="4">Rhizome</tissue>
    </source>
</reference>
<dbReference type="Pfam" id="PF02458">
    <property type="entry name" value="Transferase"/>
    <property type="match status" value="1"/>
</dbReference>
<comment type="similarity">
    <text evidence="1">Belongs to the plant acyltransferase family.</text>
</comment>
<keyword evidence="3" id="KW-0012">Acyltransferase</keyword>
<protein>
    <submittedName>
        <fullName evidence="4">Uncharacterized protein</fullName>
    </submittedName>
</protein>
<dbReference type="InterPro" id="IPR050317">
    <property type="entry name" value="Plant_Fungal_Acyltransferase"/>
</dbReference>
<evidence type="ECO:0000256" key="1">
    <source>
        <dbReference type="ARBA" id="ARBA00009861"/>
    </source>
</evidence>
<dbReference type="EMBL" id="JACMSC010000015">
    <property type="protein sequence ID" value="KAG6486015.1"/>
    <property type="molecule type" value="Genomic_DNA"/>
</dbReference>
<dbReference type="InterPro" id="IPR023213">
    <property type="entry name" value="CAT-like_dom_sf"/>
</dbReference>
<gene>
    <name evidence="4" type="ORF">ZIOFF_054585</name>
</gene>
<sequence length="104" mass="11493">MRFLSSNDDGDTGDALARVQLTRFACGSLAIGFSSHHRVADGHATANFLIAWGLACRGISFPSPFRDQSVVAVPRDPPEIRFDHRNTEYYFNADNDGDSFPKDD</sequence>
<evidence type="ECO:0000256" key="2">
    <source>
        <dbReference type="ARBA" id="ARBA00022679"/>
    </source>
</evidence>
<organism evidence="4 5">
    <name type="scientific">Zingiber officinale</name>
    <name type="common">Ginger</name>
    <name type="synonym">Amomum zingiber</name>
    <dbReference type="NCBI Taxonomy" id="94328"/>
    <lineage>
        <taxon>Eukaryota</taxon>
        <taxon>Viridiplantae</taxon>
        <taxon>Streptophyta</taxon>
        <taxon>Embryophyta</taxon>
        <taxon>Tracheophyta</taxon>
        <taxon>Spermatophyta</taxon>
        <taxon>Magnoliopsida</taxon>
        <taxon>Liliopsida</taxon>
        <taxon>Zingiberales</taxon>
        <taxon>Zingiberaceae</taxon>
        <taxon>Zingiber</taxon>
    </lineage>
</organism>
<evidence type="ECO:0000313" key="5">
    <source>
        <dbReference type="Proteomes" id="UP000734854"/>
    </source>
</evidence>
<dbReference type="PANTHER" id="PTHR31642:SF13">
    <property type="entry name" value="AGMATINE HYDROXYCINNAMOYLTRANSFERASE 1"/>
    <property type="match status" value="1"/>
</dbReference>
<evidence type="ECO:0000313" key="4">
    <source>
        <dbReference type="EMBL" id="KAG6486015.1"/>
    </source>
</evidence>
<accession>A0A8J5FF61</accession>
<dbReference type="GO" id="GO:0016747">
    <property type="term" value="F:acyltransferase activity, transferring groups other than amino-acyl groups"/>
    <property type="evidence" value="ECO:0007669"/>
    <property type="project" value="TreeGrafter"/>
</dbReference>
<proteinExistence type="inferred from homology"/>
<dbReference type="Gene3D" id="3.30.559.10">
    <property type="entry name" value="Chloramphenicol acetyltransferase-like domain"/>
    <property type="match status" value="1"/>
</dbReference>
<evidence type="ECO:0000256" key="3">
    <source>
        <dbReference type="ARBA" id="ARBA00023315"/>
    </source>
</evidence>
<name>A0A8J5FF61_ZINOF</name>
<keyword evidence="5" id="KW-1185">Reference proteome</keyword>
<comment type="caution">
    <text evidence="4">The sequence shown here is derived from an EMBL/GenBank/DDBJ whole genome shotgun (WGS) entry which is preliminary data.</text>
</comment>
<dbReference type="PANTHER" id="PTHR31642">
    <property type="entry name" value="TRICHOTHECENE 3-O-ACETYLTRANSFERASE"/>
    <property type="match status" value="1"/>
</dbReference>